<dbReference type="Proteomes" id="UP001189429">
    <property type="component" value="Unassembled WGS sequence"/>
</dbReference>
<accession>A0ABN9W7F8</accession>
<proteinExistence type="predicted"/>
<dbReference type="EMBL" id="CAUYUJ010018166">
    <property type="protein sequence ID" value="CAK0881197.1"/>
    <property type="molecule type" value="Genomic_DNA"/>
</dbReference>
<feature type="region of interest" description="Disordered" evidence="1">
    <location>
        <begin position="51"/>
        <end position="75"/>
    </location>
</feature>
<name>A0ABN9W7F8_9DINO</name>
<feature type="compositionally biased region" description="Basic and acidic residues" evidence="1">
    <location>
        <begin position="329"/>
        <end position="345"/>
    </location>
</feature>
<evidence type="ECO:0000313" key="2">
    <source>
        <dbReference type="EMBL" id="CAK0881197.1"/>
    </source>
</evidence>
<feature type="compositionally biased region" description="Basic residues" evidence="1">
    <location>
        <begin position="440"/>
        <end position="454"/>
    </location>
</feature>
<feature type="region of interest" description="Disordered" evidence="1">
    <location>
        <begin position="417"/>
        <end position="454"/>
    </location>
</feature>
<feature type="compositionally biased region" description="Basic and acidic residues" evidence="1">
    <location>
        <begin position="182"/>
        <end position="195"/>
    </location>
</feature>
<feature type="compositionally biased region" description="Low complexity" evidence="1">
    <location>
        <begin position="51"/>
        <end position="66"/>
    </location>
</feature>
<keyword evidence="3" id="KW-1185">Reference proteome</keyword>
<feature type="compositionally biased region" description="Polar residues" evidence="1">
    <location>
        <begin position="424"/>
        <end position="438"/>
    </location>
</feature>
<comment type="caution">
    <text evidence="2">The sequence shown here is derived from an EMBL/GenBank/DDBJ whole genome shotgun (WGS) entry which is preliminary data.</text>
</comment>
<organism evidence="2 3">
    <name type="scientific">Prorocentrum cordatum</name>
    <dbReference type="NCBI Taxonomy" id="2364126"/>
    <lineage>
        <taxon>Eukaryota</taxon>
        <taxon>Sar</taxon>
        <taxon>Alveolata</taxon>
        <taxon>Dinophyceae</taxon>
        <taxon>Prorocentrales</taxon>
        <taxon>Prorocentraceae</taxon>
        <taxon>Prorocentrum</taxon>
    </lineage>
</organism>
<protein>
    <submittedName>
        <fullName evidence="2">Uncharacterized protein</fullName>
    </submittedName>
</protein>
<feature type="compositionally biased region" description="Polar residues" evidence="1">
    <location>
        <begin position="346"/>
        <end position="359"/>
    </location>
</feature>
<reference evidence="2" key="1">
    <citation type="submission" date="2023-10" db="EMBL/GenBank/DDBJ databases">
        <authorList>
            <person name="Chen Y."/>
            <person name="Shah S."/>
            <person name="Dougan E. K."/>
            <person name="Thang M."/>
            <person name="Chan C."/>
        </authorList>
    </citation>
    <scope>NUCLEOTIDE SEQUENCE [LARGE SCALE GENOMIC DNA]</scope>
</reference>
<gene>
    <name evidence="2" type="ORF">PCOR1329_LOCUS64121</name>
</gene>
<feature type="region of interest" description="Disordered" evidence="1">
    <location>
        <begin position="182"/>
        <end position="205"/>
    </location>
</feature>
<evidence type="ECO:0000256" key="1">
    <source>
        <dbReference type="SAM" id="MobiDB-lite"/>
    </source>
</evidence>
<feature type="region of interest" description="Disordered" evidence="1">
    <location>
        <begin position="323"/>
        <end position="359"/>
    </location>
</feature>
<evidence type="ECO:0000313" key="3">
    <source>
        <dbReference type="Proteomes" id="UP001189429"/>
    </source>
</evidence>
<sequence length="454" mass="49210">MRDDGGAALAASLVEAKVRAAVQAGAPRRTVAAAAAAVASVMAATRCGVGPAQGAPDPAAAGSAGSRRQRRRLKKKTMMCRSGQDAVLGEPVGQTLKTQRVDHEVAHVGSHVPVPAQTAADVKMSELEKENEDVEIRGRSEVVPVSVDPGVLKEELHDEELQGEELQNEELQKADHDVDHDISCYHRSSGDHGASDFHVGSSSSRRVQFDDRPSVVSYEIPLQARLRPISRRPKKKTMSCRSGHDAVLGEPVGQTLKTQRVDHEVAHVGSHVPVPAQTAADVEMSELEKENEDVEIRGRSEVVPVSVDPGVLKEELHDEELQGEELQNEELRNEQLHCSHSKDSMTSHPGSSTTGSLSNAVVSSAVTEDECQAARDWALAGVGVSALWRELHRLPRQEFQRRTEALDAYRLQLGIESSVEDDSQQGGPQSSTSRSALTRSGKKHRKRHRCCTCD</sequence>